<evidence type="ECO:0000256" key="4">
    <source>
        <dbReference type="ARBA" id="ARBA00022679"/>
    </source>
</evidence>
<dbReference type="EMBL" id="PXVD01000030">
    <property type="protein sequence ID" value="MDJ1372546.1"/>
    <property type="molecule type" value="Genomic_DNA"/>
</dbReference>
<dbReference type="Pfam" id="PF07568">
    <property type="entry name" value="HisKA_2"/>
    <property type="match status" value="1"/>
</dbReference>
<evidence type="ECO:0000256" key="2">
    <source>
        <dbReference type="ARBA" id="ARBA00012438"/>
    </source>
</evidence>
<evidence type="ECO:0000256" key="6">
    <source>
        <dbReference type="ARBA" id="ARBA00022777"/>
    </source>
</evidence>
<dbReference type="Gene3D" id="3.30.565.10">
    <property type="entry name" value="Histidine kinase-like ATPase, C-terminal domain"/>
    <property type="match status" value="1"/>
</dbReference>
<dbReference type="InterPro" id="IPR036890">
    <property type="entry name" value="HATPase_C_sf"/>
</dbReference>
<sequence>MSSITNLIQRFSTLDQADREWLSWLISDWQLLADLATADLVLWVRTEANTFVAVGQVRPSGAPTLFYRDLIGQEIREQWAAEVEQAYQTGETVRSSAPDWFDEIPAQLTITPVHSMRTVDGKPVRSEKPIAILSRHTNLSGPRHLTRQEITFREISEDLFTMIEAAEFPDLDAPDFNRQGAPRASDGVIRLDPDGVVTFASANALSAMNKLGFGGELEGEVFADVASTLVDDKRHVTVDEALPLVVTGRAPWMTDIDARGVNVTMRAIPLHRQGTRMGALLLCRDTTEVRHQQQELITKDATIREIHHRVKNNLQTVAALLRIQARRARSDEARDSLLQAMRRVSSIAVVHDTLSGGFSQSVEFDEVFLRVMRLATEVAGGTGTGRIRPELRGSFGAVPSEYATPMALALTELVTNAVEHGFSDDVTDGHVVVEVERDDEFMNVAVRDNGRGMVGGHDGTGLGTQIVRTLVEGELAGTITWNSKPGEGTSVEIRIPKRWGVTSNTQPIDTTAVD</sequence>
<dbReference type="Proteomes" id="UP001170379">
    <property type="component" value="Unassembled WGS sequence"/>
</dbReference>
<feature type="domain" description="Histidine kinase" evidence="9">
    <location>
        <begin position="305"/>
        <end position="499"/>
    </location>
</feature>
<evidence type="ECO:0000256" key="5">
    <source>
        <dbReference type="ARBA" id="ARBA00022741"/>
    </source>
</evidence>
<keyword evidence="8" id="KW-0902">Two-component regulatory system</keyword>
<evidence type="ECO:0000313" key="11">
    <source>
        <dbReference type="Proteomes" id="UP001170379"/>
    </source>
</evidence>
<dbReference type="Pfam" id="PF08448">
    <property type="entry name" value="PAS_4"/>
    <property type="match status" value="1"/>
</dbReference>
<evidence type="ECO:0000313" key="10">
    <source>
        <dbReference type="EMBL" id="MDJ1372546.1"/>
    </source>
</evidence>
<dbReference type="PANTHER" id="PTHR41523:SF8">
    <property type="entry name" value="ETHYLENE RESPONSE SENSOR PROTEIN"/>
    <property type="match status" value="1"/>
</dbReference>
<keyword evidence="3" id="KW-0597">Phosphoprotein</keyword>
<dbReference type="InterPro" id="IPR013656">
    <property type="entry name" value="PAS_4"/>
</dbReference>
<dbReference type="PANTHER" id="PTHR41523">
    <property type="entry name" value="TWO-COMPONENT SYSTEM SENSOR PROTEIN"/>
    <property type="match status" value="1"/>
</dbReference>
<organism evidence="10 11">
    <name type="scientific">Gulosibacter molinativorax</name>
    <dbReference type="NCBI Taxonomy" id="256821"/>
    <lineage>
        <taxon>Bacteria</taxon>
        <taxon>Bacillati</taxon>
        <taxon>Actinomycetota</taxon>
        <taxon>Actinomycetes</taxon>
        <taxon>Micrococcales</taxon>
        <taxon>Microbacteriaceae</taxon>
        <taxon>Gulosibacter</taxon>
    </lineage>
</organism>
<dbReference type="SMART" id="SM00387">
    <property type="entry name" value="HATPase_c"/>
    <property type="match status" value="1"/>
</dbReference>
<dbReference type="SUPFAM" id="SSF55874">
    <property type="entry name" value="ATPase domain of HSP90 chaperone/DNA topoisomerase II/histidine kinase"/>
    <property type="match status" value="1"/>
</dbReference>
<dbReference type="InterPro" id="IPR004358">
    <property type="entry name" value="Sig_transdc_His_kin-like_C"/>
</dbReference>
<reference evidence="10" key="2">
    <citation type="journal article" date="2022" name="Sci. Rep.">
        <title>In silico prediction of the enzymes involved in the degradation of the herbicide molinate by Gulosibacter molinativorax ON4T.</title>
        <authorList>
            <person name="Lopes A.R."/>
            <person name="Bunin E."/>
            <person name="Viana A.T."/>
            <person name="Froufe H."/>
            <person name="Munoz-Merida A."/>
            <person name="Pinho D."/>
            <person name="Figueiredo J."/>
            <person name="Barroso C."/>
            <person name="Vaz-Moreira I."/>
            <person name="Bellanger X."/>
            <person name="Egas C."/>
            <person name="Nunes O.C."/>
        </authorList>
    </citation>
    <scope>NUCLEOTIDE SEQUENCE</scope>
    <source>
        <strain evidence="10">ON4</strain>
    </source>
</reference>
<name>A0ABT7CBG6_9MICO</name>
<evidence type="ECO:0000256" key="1">
    <source>
        <dbReference type="ARBA" id="ARBA00000085"/>
    </source>
</evidence>
<evidence type="ECO:0000256" key="8">
    <source>
        <dbReference type="ARBA" id="ARBA00023012"/>
    </source>
</evidence>
<dbReference type="InterPro" id="IPR005467">
    <property type="entry name" value="His_kinase_dom"/>
</dbReference>
<dbReference type="InterPro" id="IPR022066">
    <property type="entry name" value="PdtaS_GAF"/>
</dbReference>
<proteinExistence type="predicted"/>
<evidence type="ECO:0000256" key="7">
    <source>
        <dbReference type="ARBA" id="ARBA00022840"/>
    </source>
</evidence>
<dbReference type="RefSeq" id="WP_026936434.1">
    <property type="nucleotide sequence ID" value="NZ_CP028426.1"/>
</dbReference>
<dbReference type="EC" id="2.7.13.3" evidence="2"/>
<keyword evidence="7" id="KW-0067">ATP-binding</keyword>
<gene>
    <name evidence="10" type="ORF">C7K25_14450</name>
</gene>
<protein>
    <recommendedName>
        <fullName evidence="2">histidine kinase</fullName>
        <ecNumber evidence="2">2.7.13.3</ecNumber>
    </recommendedName>
</protein>
<comment type="catalytic activity">
    <reaction evidence="1">
        <text>ATP + protein L-histidine = ADP + protein N-phospho-L-histidine.</text>
        <dbReference type="EC" id="2.7.13.3"/>
    </reaction>
</comment>
<evidence type="ECO:0000256" key="3">
    <source>
        <dbReference type="ARBA" id="ARBA00022553"/>
    </source>
</evidence>
<reference evidence="10" key="1">
    <citation type="submission" date="2018-03" db="EMBL/GenBank/DDBJ databases">
        <authorList>
            <person name="Nunes O.C."/>
            <person name="Lopes A.R."/>
            <person name="Froufe H."/>
            <person name="Munoz-Merida A."/>
            <person name="Barroso C."/>
            <person name="Egas C."/>
        </authorList>
    </citation>
    <scope>NUCLEOTIDE SEQUENCE</scope>
    <source>
        <strain evidence="10">ON4</strain>
    </source>
</reference>
<dbReference type="Pfam" id="PF02518">
    <property type="entry name" value="HATPase_c"/>
    <property type="match status" value="1"/>
</dbReference>
<dbReference type="InterPro" id="IPR011495">
    <property type="entry name" value="Sig_transdc_His_kin_sub2_dim/P"/>
</dbReference>
<comment type="caution">
    <text evidence="10">The sequence shown here is derived from an EMBL/GenBank/DDBJ whole genome shotgun (WGS) entry which is preliminary data.</text>
</comment>
<dbReference type="Gene3D" id="3.30.450.20">
    <property type="entry name" value="PAS domain"/>
    <property type="match status" value="1"/>
</dbReference>
<dbReference type="PRINTS" id="PR00344">
    <property type="entry name" value="BCTRLSENSOR"/>
</dbReference>
<dbReference type="InterPro" id="IPR003594">
    <property type="entry name" value="HATPase_dom"/>
</dbReference>
<dbReference type="InterPro" id="IPR038424">
    <property type="entry name" value="H_kinase_PdtaS_GAF_sf"/>
</dbReference>
<dbReference type="Gene3D" id="3.30.450.280">
    <property type="entry name" value="GAF domain"/>
    <property type="match status" value="1"/>
</dbReference>
<keyword evidence="11" id="KW-1185">Reference proteome</keyword>
<dbReference type="Pfam" id="PF12282">
    <property type="entry name" value="GAF_PdtaS"/>
    <property type="match status" value="1"/>
</dbReference>
<keyword evidence="5" id="KW-0547">Nucleotide-binding</keyword>
<keyword evidence="6" id="KW-0418">Kinase</keyword>
<dbReference type="PROSITE" id="PS50109">
    <property type="entry name" value="HIS_KIN"/>
    <property type="match status" value="1"/>
</dbReference>
<evidence type="ECO:0000259" key="9">
    <source>
        <dbReference type="PROSITE" id="PS50109"/>
    </source>
</evidence>
<keyword evidence="4" id="KW-0808">Transferase</keyword>
<accession>A0ABT7CBG6</accession>